<dbReference type="PANTHER" id="PTHR43157:SF22">
    <property type="entry name" value="SHORT-CHAIN DEHYDROGENASE_REDUCTASE PHMF"/>
    <property type="match status" value="1"/>
</dbReference>
<dbReference type="Proteomes" id="UP000053599">
    <property type="component" value="Unassembled WGS sequence"/>
</dbReference>
<dbReference type="Pfam" id="PF00106">
    <property type="entry name" value="adh_short"/>
    <property type="match status" value="1"/>
</dbReference>
<dbReference type="AlphaFoldDB" id="A0A0D1YMP0"/>
<organism evidence="2 3">
    <name type="scientific">Exophiala sideris</name>
    <dbReference type="NCBI Taxonomy" id="1016849"/>
    <lineage>
        <taxon>Eukaryota</taxon>
        <taxon>Fungi</taxon>
        <taxon>Dikarya</taxon>
        <taxon>Ascomycota</taxon>
        <taxon>Pezizomycotina</taxon>
        <taxon>Eurotiomycetes</taxon>
        <taxon>Chaetothyriomycetidae</taxon>
        <taxon>Chaetothyriales</taxon>
        <taxon>Herpotrichiellaceae</taxon>
        <taxon>Exophiala</taxon>
    </lineage>
</organism>
<dbReference type="GO" id="GO:0016491">
    <property type="term" value="F:oxidoreductase activity"/>
    <property type="evidence" value="ECO:0007669"/>
    <property type="project" value="UniProtKB-KW"/>
</dbReference>
<dbReference type="STRING" id="1016849.A0A0D1YMP0"/>
<dbReference type="InterPro" id="IPR002347">
    <property type="entry name" value="SDR_fam"/>
</dbReference>
<dbReference type="EMBL" id="KN846952">
    <property type="protein sequence ID" value="KIV84172.1"/>
    <property type="molecule type" value="Genomic_DNA"/>
</dbReference>
<dbReference type="PRINTS" id="PR00081">
    <property type="entry name" value="GDHRDH"/>
</dbReference>
<keyword evidence="1" id="KW-0560">Oxidoreductase</keyword>
<proteinExistence type="predicted"/>
<accession>A0A0D1YMP0</accession>
<reference evidence="2 3" key="1">
    <citation type="submission" date="2015-01" db="EMBL/GenBank/DDBJ databases">
        <title>The Genome Sequence of Exophiala sideris CBS121828.</title>
        <authorList>
            <consortium name="The Broad Institute Genomics Platform"/>
            <person name="Cuomo C."/>
            <person name="de Hoog S."/>
            <person name="Gorbushina A."/>
            <person name="Stielow B."/>
            <person name="Teixiera M."/>
            <person name="Abouelleil A."/>
            <person name="Chapman S.B."/>
            <person name="Priest M."/>
            <person name="Young S.K."/>
            <person name="Wortman J."/>
            <person name="Nusbaum C."/>
            <person name="Birren B."/>
        </authorList>
    </citation>
    <scope>NUCLEOTIDE SEQUENCE [LARGE SCALE GENOMIC DNA]</scope>
    <source>
        <strain evidence="2 3">CBS 121828</strain>
    </source>
</reference>
<dbReference type="HOGENOM" id="CLU_010194_44_4_1"/>
<gene>
    <name evidence="2" type="ORF">PV11_06141</name>
</gene>
<evidence type="ECO:0000313" key="3">
    <source>
        <dbReference type="Proteomes" id="UP000053599"/>
    </source>
</evidence>
<dbReference type="PANTHER" id="PTHR43157">
    <property type="entry name" value="PHOSPHATIDYLINOSITOL-GLYCAN BIOSYNTHESIS CLASS F PROTEIN-RELATED"/>
    <property type="match status" value="1"/>
</dbReference>
<protein>
    <recommendedName>
        <fullName evidence="4">Ketoreductase (KR) domain-containing protein</fullName>
    </recommendedName>
</protein>
<dbReference type="InterPro" id="IPR036291">
    <property type="entry name" value="NAD(P)-bd_dom_sf"/>
</dbReference>
<evidence type="ECO:0000256" key="1">
    <source>
        <dbReference type="ARBA" id="ARBA00023002"/>
    </source>
</evidence>
<evidence type="ECO:0000313" key="2">
    <source>
        <dbReference type="EMBL" id="KIV84172.1"/>
    </source>
</evidence>
<dbReference type="OrthoDB" id="542013at2759"/>
<sequence length="353" mass="38408">MSFAGLKRLLDQKHNPPAPATESFAGRVVLVTGATGGLGMEAAKKIALLGPDKLIITARNEAKGQTARREIEAFVKSVPSRGSSKGIEIIPMVLDMSSFAGVQQFVDTLQARFPNIDAALLNAGTMPSKYMQSKDGWEEALQVNALSTFLLGVLLLPLLKAAADVGKLYKPHLTFVSSGTAWIIKPEKLGQLINSEAPLEDLNDPKNFPSTLVGAQNQYARSKLVLEYAVRHLAATPSLKHDNGEVKVVVNTVCPGMCKSDLGRQVTSNFLVKLLSWIVFTFFARSASDGVNAFTMALTLGDESHGEMWKNDRVFETGPMNTTGEGRKFGDRVWDEFRQVILKADARTKPFLS</sequence>
<evidence type="ECO:0008006" key="4">
    <source>
        <dbReference type="Google" id="ProtNLM"/>
    </source>
</evidence>
<dbReference type="Gene3D" id="3.40.50.720">
    <property type="entry name" value="NAD(P)-binding Rossmann-like Domain"/>
    <property type="match status" value="1"/>
</dbReference>
<name>A0A0D1YMP0_9EURO</name>
<dbReference type="SUPFAM" id="SSF51735">
    <property type="entry name" value="NAD(P)-binding Rossmann-fold domains"/>
    <property type="match status" value="1"/>
</dbReference>